<keyword evidence="9" id="KW-0325">Glycoprotein</keyword>
<keyword evidence="7" id="KW-1133">Transmembrane helix</keyword>
<comment type="similarity">
    <text evidence="3">Belongs to the mouse mammary tumor virus PR73 superantigen family.</text>
</comment>
<organism evidence="10">
    <name type="scientific">Mouse mammary tumor virus</name>
    <name type="common">MMTV</name>
    <dbReference type="NCBI Taxonomy" id="11757"/>
    <lineage>
        <taxon>Viruses</taxon>
        <taxon>Riboviria</taxon>
        <taxon>Pararnavirae</taxon>
        <taxon>Artverviricota</taxon>
        <taxon>Revtraviricetes</taxon>
        <taxon>Ortervirales</taxon>
        <taxon>Retroviridae</taxon>
        <taxon>Orthoretrovirinae</taxon>
        <taxon>Betaretrovirus</taxon>
        <taxon>Betaretrovirus murmamtum</taxon>
    </lineage>
</organism>
<reference evidence="10" key="1">
    <citation type="journal article" date="1993" name="EMBO J.">
        <title>Linkage of superantigen-like stimulation of syngeneic T cells in a mouse model of follicular center B cell lymphoma to transcription of endogenous mammary tumor virus.</title>
        <authorList>
            <person name="Tsiagbe V.K."/>
            <person name="Yoshimoto T."/>
            <person name="Asakawa J."/>
            <person name="Cho S.Y."/>
            <person name="Meruelo D."/>
            <person name="Thorbecke G.J."/>
        </authorList>
    </citation>
    <scope>NUCLEOTIDE SEQUENCE</scope>
    <source>
        <tissue evidence="10">Follicular center B cell lymphoma</tissue>
    </source>
</reference>
<evidence type="ECO:0000256" key="2">
    <source>
        <dbReference type="ARBA" id="ARBA00004606"/>
    </source>
</evidence>
<name>Q83405_MMTV</name>
<dbReference type="EMBL" id="L11933">
    <property type="protein sequence ID" value="AAA92738.1"/>
    <property type="molecule type" value="Genomic_RNA"/>
</dbReference>
<sequence length="204" mass="24074">MLAKNYIFTNKTNPIGRLLITMLRNESLPFSTIFTQIQRLEMGIENRKRRSTAVKEQVQEQSATGLEVKEGKRSVFVKIGDRWWQPGTYRGPYIYRPTDAPLPYTGRYDLNFDRWVTVNGYKVLYRSLPFRERLARARPPWCVLTQKKKDDIKQQVHDYIYLGTEINFWGKFFDYTEEGAIAKILHNKKHTFAGKLGMDKLHFT</sequence>
<dbReference type="Pfam" id="PF01054">
    <property type="entry name" value="MMTV_SAg"/>
    <property type="match status" value="1"/>
</dbReference>
<keyword evidence="8" id="KW-0472">Membrane</keyword>
<keyword evidence="4" id="KW-0766">Superantigen</keyword>
<comment type="function">
    <text evidence="1">Superantigen.</text>
</comment>
<evidence type="ECO:0000256" key="6">
    <source>
        <dbReference type="ARBA" id="ARBA00022968"/>
    </source>
</evidence>
<evidence type="ECO:0000313" key="10">
    <source>
        <dbReference type="EMBL" id="AAA92738.1"/>
    </source>
</evidence>
<organismHost>
    <name type="scientific">Mus musculus</name>
    <name type="common">Mouse</name>
    <dbReference type="NCBI Taxonomy" id="10090"/>
</organismHost>
<protein>
    <submittedName>
        <fullName evidence="10">Superantigen</fullName>
    </submittedName>
</protein>
<evidence type="ECO:0000256" key="9">
    <source>
        <dbReference type="ARBA" id="ARBA00023180"/>
    </source>
</evidence>
<evidence type="ECO:0000256" key="1">
    <source>
        <dbReference type="ARBA" id="ARBA00002018"/>
    </source>
</evidence>
<evidence type="ECO:0000256" key="4">
    <source>
        <dbReference type="ARBA" id="ARBA00022633"/>
    </source>
</evidence>
<keyword evidence="6" id="KW-0735">Signal-anchor</keyword>
<proteinExistence type="inferred from homology"/>
<evidence type="ECO:0000256" key="8">
    <source>
        <dbReference type="ARBA" id="ARBA00023136"/>
    </source>
</evidence>
<keyword evidence="5" id="KW-0812">Transmembrane</keyword>
<comment type="subcellular location">
    <subcellularLocation>
        <location evidence="2">Membrane</location>
        <topology evidence="2">Single-pass type II membrane protein</topology>
    </subcellularLocation>
</comment>
<evidence type="ECO:0000256" key="5">
    <source>
        <dbReference type="ARBA" id="ARBA00022692"/>
    </source>
</evidence>
<accession>Q83405</accession>
<evidence type="ECO:0000256" key="7">
    <source>
        <dbReference type="ARBA" id="ARBA00022989"/>
    </source>
</evidence>
<dbReference type="GO" id="GO:0016020">
    <property type="term" value="C:membrane"/>
    <property type="evidence" value="ECO:0007669"/>
    <property type="project" value="UniProtKB-SubCell"/>
</dbReference>
<evidence type="ECO:0000256" key="3">
    <source>
        <dbReference type="ARBA" id="ARBA00008888"/>
    </source>
</evidence>
<dbReference type="InterPro" id="IPR001213">
    <property type="entry name" value="MMTV_SAg"/>
</dbReference>